<accession>A0AAD9HST9</accession>
<keyword evidence="2" id="KW-1185">Reference proteome</keyword>
<comment type="caution">
    <text evidence="1">The sequence shown here is derived from an EMBL/GenBank/DDBJ whole genome shotgun (WGS) entry which is preliminary data.</text>
</comment>
<dbReference type="EMBL" id="MU842820">
    <property type="protein sequence ID" value="KAK2033697.1"/>
    <property type="molecule type" value="Genomic_DNA"/>
</dbReference>
<gene>
    <name evidence="1" type="ORF">LX32DRAFT_60204</name>
</gene>
<name>A0AAD9HST9_9PEZI</name>
<protein>
    <submittedName>
        <fullName evidence="1">Uncharacterized protein</fullName>
    </submittedName>
</protein>
<reference evidence="1" key="1">
    <citation type="submission" date="2021-06" db="EMBL/GenBank/DDBJ databases">
        <title>Comparative genomics, transcriptomics and evolutionary studies reveal genomic signatures of adaptation to plant cell wall in hemibiotrophic fungi.</title>
        <authorList>
            <consortium name="DOE Joint Genome Institute"/>
            <person name="Baroncelli R."/>
            <person name="Diaz J.F."/>
            <person name="Benocci T."/>
            <person name="Peng M."/>
            <person name="Battaglia E."/>
            <person name="Haridas S."/>
            <person name="Andreopoulos W."/>
            <person name="Labutti K."/>
            <person name="Pangilinan J."/>
            <person name="Floch G.L."/>
            <person name="Makela M.R."/>
            <person name="Henrissat B."/>
            <person name="Grigoriev I.V."/>
            <person name="Crouch J.A."/>
            <person name="De Vries R.P."/>
            <person name="Sukno S.A."/>
            <person name="Thon M.R."/>
        </authorList>
    </citation>
    <scope>NUCLEOTIDE SEQUENCE</scope>
    <source>
        <strain evidence="1">MAFF235873</strain>
    </source>
</reference>
<dbReference type="AlphaFoldDB" id="A0AAD9HST9"/>
<organism evidence="1 2">
    <name type="scientific">Colletotrichum zoysiae</name>
    <dbReference type="NCBI Taxonomy" id="1216348"/>
    <lineage>
        <taxon>Eukaryota</taxon>
        <taxon>Fungi</taxon>
        <taxon>Dikarya</taxon>
        <taxon>Ascomycota</taxon>
        <taxon>Pezizomycotina</taxon>
        <taxon>Sordariomycetes</taxon>
        <taxon>Hypocreomycetidae</taxon>
        <taxon>Glomerellales</taxon>
        <taxon>Glomerellaceae</taxon>
        <taxon>Colletotrichum</taxon>
        <taxon>Colletotrichum graminicola species complex</taxon>
    </lineage>
</organism>
<dbReference type="Proteomes" id="UP001232148">
    <property type="component" value="Unassembled WGS sequence"/>
</dbReference>
<evidence type="ECO:0000313" key="2">
    <source>
        <dbReference type="Proteomes" id="UP001232148"/>
    </source>
</evidence>
<sequence>MGKQKLPSQHFPLWLPLVLTGGRGRHGAGQGPPIARGPKLLVSWFVGLGDEVAAAFLLQRWRGKCHARQWDAQSMYVCMYPGLPVSCHRISLFKPRSGFPWNMRPFDGQGWLVVDSKTGCGANVGQQDAMRQKLETNSNIR</sequence>
<evidence type="ECO:0000313" key="1">
    <source>
        <dbReference type="EMBL" id="KAK2033697.1"/>
    </source>
</evidence>
<proteinExistence type="predicted"/>